<evidence type="ECO:0000256" key="4">
    <source>
        <dbReference type="ARBA" id="ARBA00022692"/>
    </source>
</evidence>
<feature type="region of interest" description="Disordered" evidence="7">
    <location>
        <begin position="47"/>
        <end position="104"/>
    </location>
</feature>
<evidence type="ECO:0000256" key="2">
    <source>
        <dbReference type="ARBA" id="ARBA00007531"/>
    </source>
</evidence>
<feature type="region of interest" description="Disordered" evidence="7">
    <location>
        <begin position="1"/>
        <end position="29"/>
    </location>
</feature>
<comment type="similarity">
    <text evidence="2">Belongs to the MmpS family.</text>
</comment>
<evidence type="ECO:0000313" key="9">
    <source>
        <dbReference type="EMBL" id="MBO8196079.1"/>
    </source>
</evidence>
<evidence type="ECO:0000256" key="6">
    <source>
        <dbReference type="ARBA" id="ARBA00023136"/>
    </source>
</evidence>
<dbReference type="Gene3D" id="2.60.40.2880">
    <property type="entry name" value="MmpS1-5, C-terminal soluble domain"/>
    <property type="match status" value="1"/>
</dbReference>
<accession>A0ABS3XKZ7</accession>
<feature type="compositionally biased region" description="Low complexity" evidence="7">
    <location>
        <begin position="1"/>
        <end position="15"/>
    </location>
</feature>
<keyword evidence="5 8" id="KW-1133">Transmembrane helix</keyword>
<evidence type="ECO:0000256" key="3">
    <source>
        <dbReference type="ARBA" id="ARBA00022475"/>
    </source>
</evidence>
<dbReference type="Proteomes" id="UP001519064">
    <property type="component" value="Unassembled WGS sequence"/>
</dbReference>
<evidence type="ECO:0000256" key="5">
    <source>
        <dbReference type="ARBA" id="ARBA00022989"/>
    </source>
</evidence>
<feature type="compositionally biased region" description="Basic and acidic residues" evidence="7">
    <location>
        <begin position="55"/>
        <end position="99"/>
    </location>
</feature>
<reference evidence="9 10" key="1">
    <citation type="submission" date="2020-11" db="EMBL/GenBank/DDBJ databases">
        <title>Streptomyces spirodelae sp. nov., isolated from duckweed.</title>
        <authorList>
            <person name="Saimee Y."/>
            <person name="Duangmal K."/>
        </authorList>
    </citation>
    <scope>NUCLEOTIDE SEQUENCE [LARGE SCALE GENOMIC DNA]</scope>
    <source>
        <strain evidence="9 10">S16-07</strain>
    </source>
</reference>
<dbReference type="RefSeq" id="WP_209243285.1">
    <property type="nucleotide sequence ID" value="NZ_JADKMA010000249.1"/>
</dbReference>
<evidence type="ECO:0000256" key="8">
    <source>
        <dbReference type="SAM" id="Phobius"/>
    </source>
</evidence>
<evidence type="ECO:0008006" key="11">
    <source>
        <dbReference type="Google" id="ProtNLM"/>
    </source>
</evidence>
<protein>
    <recommendedName>
        <fullName evidence="11">MmpS family membrane protein</fullName>
    </recommendedName>
</protein>
<name>A0ABS3XKZ7_9ACTN</name>
<evidence type="ECO:0000256" key="1">
    <source>
        <dbReference type="ARBA" id="ARBA00004236"/>
    </source>
</evidence>
<dbReference type="InterPro" id="IPR038468">
    <property type="entry name" value="MmpS_C"/>
</dbReference>
<feature type="transmembrane region" description="Helical" evidence="8">
    <location>
        <begin position="30"/>
        <end position="49"/>
    </location>
</feature>
<keyword evidence="4 8" id="KW-0812">Transmembrane</keyword>
<keyword evidence="10" id="KW-1185">Reference proteome</keyword>
<dbReference type="EMBL" id="JADKMA010000249">
    <property type="protein sequence ID" value="MBO8196079.1"/>
    <property type="molecule type" value="Genomic_DNA"/>
</dbReference>
<proteinExistence type="inferred from homology"/>
<keyword evidence="3" id="KW-1003">Cell membrane</keyword>
<comment type="subcellular location">
    <subcellularLocation>
        <location evidence="1">Cell membrane</location>
    </subcellularLocation>
</comment>
<gene>
    <name evidence="9" type="ORF">ITI46_31195</name>
</gene>
<keyword evidence="6 8" id="KW-0472">Membrane</keyword>
<dbReference type="InterPro" id="IPR008693">
    <property type="entry name" value="MmpS"/>
</dbReference>
<dbReference type="Pfam" id="PF05423">
    <property type="entry name" value="Mycobact_memb"/>
    <property type="match status" value="1"/>
</dbReference>
<organism evidence="9 10">
    <name type="scientific">Streptomyces oryzae</name>
    <dbReference type="NCBI Taxonomy" id="1434886"/>
    <lineage>
        <taxon>Bacteria</taxon>
        <taxon>Bacillati</taxon>
        <taxon>Actinomycetota</taxon>
        <taxon>Actinomycetes</taxon>
        <taxon>Kitasatosporales</taxon>
        <taxon>Streptomycetaceae</taxon>
        <taxon>Streptomyces</taxon>
    </lineage>
</organism>
<evidence type="ECO:0000313" key="10">
    <source>
        <dbReference type="Proteomes" id="UP001519064"/>
    </source>
</evidence>
<sequence>MNPHQQHPYQQFQPQPQQPPQPPKKKRTGLIILSVFGGLVVIGAIGSAVGGGGSETKKTAKTEPGDAKPKVDKAAPAAKEEPEADKPADKPAAKPEPAAKPKPKMVTIKVWGSAPSGADITYGSDTDSRQGGGVPMTKTLKFHDDAMWYHVNAQLQGGGDIHCSVTVNGETKKAHASGGYNICNAQLSNTGLSWD</sequence>
<evidence type="ECO:0000256" key="7">
    <source>
        <dbReference type="SAM" id="MobiDB-lite"/>
    </source>
</evidence>
<comment type="caution">
    <text evidence="9">The sequence shown here is derived from an EMBL/GenBank/DDBJ whole genome shotgun (WGS) entry which is preliminary data.</text>
</comment>